<reference evidence="10 11" key="1">
    <citation type="journal article" date="2011" name="BMC Genomics">
        <title>Insight into cross-talk between intra-amoebal pathogens.</title>
        <authorList>
            <person name="Gimenez G."/>
            <person name="Bertelli C."/>
            <person name="Moliner C."/>
            <person name="Robert C."/>
            <person name="Raoult D."/>
            <person name="Fournier P.E."/>
            <person name="Greub G."/>
        </authorList>
    </citation>
    <scope>NUCLEOTIDE SEQUENCE [LARGE SCALE GENOMIC DNA]</scope>
    <source>
        <strain evidence="10 11">LLAP12</strain>
    </source>
</reference>
<proteinExistence type="inferred from homology"/>
<evidence type="ECO:0000256" key="1">
    <source>
        <dbReference type="ARBA" id="ARBA00001863"/>
    </source>
</evidence>
<dbReference type="Gene3D" id="1.50.10.10">
    <property type="match status" value="1"/>
</dbReference>
<keyword evidence="6" id="KW-0326">Glycosidase</keyword>
<dbReference type="InterPro" id="IPR008928">
    <property type="entry name" value="6-hairpin_glycosidase_sf"/>
</dbReference>
<keyword evidence="4" id="KW-0378">Hydrolase</keyword>
<evidence type="ECO:0000256" key="8">
    <source>
        <dbReference type="SAM" id="SignalP"/>
    </source>
</evidence>
<keyword evidence="7" id="KW-0624">Polysaccharide degradation</keyword>
<evidence type="ECO:0000313" key="11">
    <source>
        <dbReference type="Proteomes" id="UP000002770"/>
    </source>
</evidence>
<feature type="chain" id="PRO_5003521401" description="glucan 1,4-alpha-glucosidase" evidence="8">
    <location>
        <begin position="18"/>
        <end position="138"/>
    </location>
</feature>
<dbReference type="InParanoid" id="G9ET42"/>
<dbReference type="SUPFAM" id="SSF48208">
    <property type="entry name" value="Six-hairpin glycosidases"/>
    <property type="match status" value="1"/>
</dbReference>
<sequence length="138" mass="16102">MKRIFFLTLFFVTQAIGAVFTPEDVQKLKHNFFANIQPNGAIVASPSKQEPNYYYDWVRDSAIAMNLIETWYEATHATEHKERLLRYVSWTQLIQHQHDPLPGQDILGEPKFYINGYPFDGQWGPPPKMMAQPSEPRF</sequence>
<evidence type="ECO:0000259" key="9">
    <source>
        <dbReference type="Pfam" id="PF00723"/>
    </source>
</evidence>
<gene>
    <name evidence="10" type="ORF">LDG_8471</name>
</gene>
<evidence type="ECO:0000256" key="7">
    <source>
        <dbReference type="ARBA" id="ARBA00023326"/>
    </source>
</evidence>
<dbReference type="eggNOG" id="COG3387">
    <property type="taxonomic scope" value="Bacteria"/>
</dbReference>
<dbReference type="PANTHER" id="PTHR31616:SF9">
    <property type="entry name" value="GLUCOAMYLASE, INTRACELLULAR SPORULATION-SPECIFIC"/>
    <property type="match status" value="1"/>
</dbReference>
<dbReference type="AlphaFoldDB" id="G9ET42"/>
<dbReference type="GO" id="GO:0000272">
    <property type="term" value="P:polysaccharide catabolic process"/>
    <property type="evidence" value="ECO:0007669"/>
    <property type="project" value="UniProtKB-KW"/>
</dbReference>
<dbReference type="InterPro" id="IPR012341">
    <property type="entry name" value="6hp_glycosidase-like_sf"/>
</dbReference>
<keyword evidence="11" id="KW-1185">Reference proteome</keyword>
<evidence type="ECO:0000256" key="3">
    <source>
        <dbReference type="ARBA" id="ARBA00012593"/>
    </source>
</evidence>
<dbReference type="InterPro" id="IPR011613">
    <property type="entry name" value="GH15-like"/>
</dbReference>
<evidence type="ECO:0000256" key="2">
    <source>
        <dbReference type="ARBA" id="ARBA00006188"/>
    </source>
</evidence>
<dbReference type="PANTHER" id="PTHR31616">
    <property type="entry name" value="TREHALASE"/>
    <property type="match status" value="1"/>
</dbReference>
<feature type="domain" description="GH15-like" evidence="9">
    <location>
        <begin position="37"/>
        <end position="124"/>
    </location>
</feature>
<dbReference type="Pfam" id="PF00723">
    <property type="entry name" value="Glyco_hydro_15"/>
    <property type="match status" value="1"/>
</dbReference>
<dbReference type="STRING" id="658187.LDG_8471"/>
<keyword evidence="5" id="KW-0119">Carbohydrate metabolism</keyword>
<dbReference type="EC" id="3.2.1.3" evidence="3"/>
<evidence type="ECO:0000256" key="5">
    <source>
        <dbReference type="ARBA" id="ARBA00023277"/>
    </source>
</evidence>
<comment type="similarity">
    <text evidence="2">Belongs to the glycosyl hydrolase 15 family.</text>
</comment>
<dbReference type="Proteomes" id="UP000002770">
    <property type="component" value="Unassembled WGS sequence"/>
</dbReference>
<accession>G9ET42</accession>
<dbReference type="HOGENOM" id="CLU_1852691_0_0_6"/>
<keyword evidence="8" id="KW-0732">Signal</keyword>
<evidence type="ECO:0000256" key="4">
    <source>
        <dbReference type="ARBA" id="ARBA00022801"/>
    </source>
</evidence>
<comment type="catalytic activity">
    <reaction evidence="1">
        <text>Hydrolysis of terminal (1-&gt;4)-linked alpha-D-glucose residues successively from non-reducing ends of the chains with release of beta-D-glucose.</text>
        <dbReference type="EC" id="3.2.1.3"/>
    </reaction>
</comment>
<dbReference type="GO" id="GO:0004339">
    <property type="term" value="F:glucan 1,4-alpha-glucosidase activity"/>
    <property type="evidence" value="ECO:0007669"/>
    <property type="project" value="UniProtKB-EC"/>
</dbReference>
<dbReference type="InterPro" id="IPR000165">
    <property type="entry name" value="Glucoamylase"/>
</dbReference>
<dbReference type="PRINTS" id="PR00736">
    <property type="entry name" value="GLHYDRLASE15"/>
</dbReference>
<dbReference type="EMBL" id="JH413847">
    <property type="protein sequence ID" value="EHL29509.1"/>
    <property type="molecule type" value="Genomic_DNA"/>
</dbReference>
<protein>
    <recommendedName>
        <fullName evidence="3">glucan 1,4-alpha-glucosidase</fullName>
        <ecNumber evidence="3">3.2.1.3</ecNumber>
    </recommendedName>
</protein>
<name>G9ET42_9GAMM</name>
<feature type="signal peptide" evidence="8">
    <location>
        <begin position="1"/>
        <end position="17"/>
    </location>
</feature>
<evidence type="ECO:0000256" key="6">
    <source>
        <dbReference type="ARBA" id="ARBA00023295"/>
    </source>
</evidence>
<organism evidence="10 11">
    <name type="scientific">Legionella drancourtii LLAP12</name>
    <dbReference type="NCBI Taxonomy" id="658187"/>
    <lineage>
        <taxon>Bacteria</taxon>
        <taxon>Pseudomonadati</taxon>
        <taxon>Pseudomonadota</taxon>
        <taxon>Gammaproteobacteria</taxon>
        <taxon>Legionellales</taxon>
        <taxon>Legionellaceae</taxon>
        <taxon>Legionella</taxon>
    </lineage>
</organism>
<evidence type="ECO:0000313" key="10">
    <source>
        <dbReference type="EMBL" id="EHL29509.1"/>
    </source>
</evidence>